<proteinExistence type="predicted"/>
<evidence type="ECO:0000256" key="1">
    <source>
        <dbReference type="SAM" id="SignalP"/>
    </source>
</evidence>
<reference evidence="3" key="1">
    <citation type="submission" date="2016-06" db="EMBL/GenBank/DDBJ databases">
        <authorList>
            <person name="Sutton G."/>
            <person name="Brinkac L."/>
            <person name="Sanka R."/>
            <person name="Adams M."/>
            <person name="Lau E."/>
            <person name="Sam S."/>
            <person name="Sreng N."/>
            <person name="Him V."/>
            <person name="Kerleguer A."/>
            <person name="Cheng S."/>
        </authorList>
    </citation>
    <scope>NUCLEOTIDE SEQUENCE [LARGE SCALE GENOMIC DNA]</scope>
    <source>
        <strain evidence="3">E1876</strain>
    </source>
</reference>
<gene>
    <name evidence="2" type="ORF">A5710_05825</name>
</gene>
<evidence type="ECO:0000313" key="3">
    <source>
        <dbReference type="Proteomes" id="UP000093943"/>
    </source>
</evidence>
<organism evidence="2 3">
    <name type="scientific">Mycolicibacter sinensis (strain JDM601)</name>
    <name type="common">Mycobacterium sinense</name>
    <dbReference type="NCBI Taxonomy" id="875328"/>
    <lineage>
        <taxon>Bacteria</taxon>
        <taxon>Bacillati</taxon>
        <taxon>Actinomycetota</taxon>
        <taxon>Actinomycetes</taxon>
        <taxon>Mycobacteriales</taxon>
        <taxon>Mycobacteriaceae</taxon>
        <taxon>Mycolicibacter</taxon>
    </lineage>
</organism>
<dbReference type="Proteomes" id="UP000093943">
    <property type="component" value="Unassembled WGS sequence"/>
</dbReference>
<accession>A0A1A2XQI1</accession>
<protein>
    <submittedName>
        <fullName evidence="2">Uncharacterized protein</fullName>
    </submittedName>
</protein>
<feature type="signal peptide" evidence="1">
    <location>
        <begin position="1"/>
        <end position="25"/>
    </location>
</feature>
<dbReference type="AlphaFoldDB" id="A0A1A2XQI1"/>
<sequence length="578" mass="56645">MMHYRLIAAGLTVGGGLLTAAFLQAAVAVAGPDADPVGPSATGADAFTIGGYTFDPFSNVTGTDVEGFSLVHPLTSGPPLLTLGGGNPAGLLPIAPQNFEVYGADGTSLGSINSSVVVTNLAGFTNTQFTVTEADAAAGGSAADLPTVGSVYDVFNFGGGFANIYTAVPGADGADATITDTFVTPFGSMDLSSLFAGIDASALLQPGEAFAALHAGASGGGDDAFAIGGYTLDPFTGTGDSTTEGFAGVPALGGAAPFLAIGGASLGDPAHLGNALATQSFDVYSGSGDEATQIGTISTGVDVTNLLGMTNTQLVVTGGDGDGVPAVGTVYDAFNFGGGFANVYVATPGENGTITDVFVTPFGSMDLSSLFAGIDASAPLDPGAAFTGLQAGTAAGGEQAFAIGGTTFDPFTGSGDDATEGFAPVYQTVGAPPLLNIGGGTPGLNLGGTWLPLPLTSQDFNIYDGTGADAELLGSVHGQETVTQLLGMTTTSFVVDDVTAGDGDAADLPAVGSVYSVLNIGGGFANVYSAIPGLDGADGTVTDIFVTPFGNIDLSSLFGGFDASALLDPGDAFLGLDI</sequence>
<keyword evidence="1" id="KW-0732">Signal</keyword>
<dbReference type="EMBL" id="LZKG01000117">
    <property type="protein sequence ID" value="OBI27332.1"/>
    <property type="molecule type" value="Genomic_DNA"/>
</dbReference>
<evidence type="ECO:0000313" key="2">
    <source>
        <dbReference type="EMBL" id="OBI27332.1"/>
    </source>
</evidence>
<feature type="chain" id="PRO_5008317828" evidence="1">
    <location>
        <begin position="26"/>
        <end position="578"/>
    </location>
</feature>
<name>A0A1A2XQI1_MYCSD</name>
<comment type="caution">
    <text evidence="2">The sequence shown here is derived from an EMBL/GenBank/DDBJ whole genome shotgun (WGS) entry which is preliminary data.</text>
</comment>